<dbReference type="Proteomes" id="UP000199158">
    <property type="component" value="Unassembled WGS sequence"/>
</dbReference>
<dbReference type="InterPro" id="IPR029063">
    <property type="entry name" value="SAM-dependent_MTases_sf"/>
</dbReference>
<dbReference type="CDD" id="cd02440">
    <property type="entry name" value="AdoMet_MTases"/>
    <property type="match status" value="1"/>
</dbReference>
<evidence type="ECO:0000313" key="2">
    <source>
        <dbReference type="Proteomes" id="UP000199158"/>
    </source>
</evidence>
<reference evidence="1 2" key="1">
    <citation type="submission" date="2016-10" db="EMBL/GenBank/DDBJ databases">
        <authorList>
            <person name="de Groot N.N."/>
        </authorList>
    </citation>
    <scope>NUCLEOTIDE SEQUENCE [LARGE SCALE GENOMIC DNA]</scope>
    <source>
        <strain evidence="1 2">CGMCC 1.5070</strain>
    </source>
</reference>
<dbReference type="STRING" id="474960.SAMN05216180_2666"/>
<dbReference type="PANTHER" id="PTHR38451:SF1">
    <property type="entry name" value="TRNA (ADENINE(22)-N(1))-METHYLTRANSFERASE"/>
    <property type="match status" value="1"/>
</dbReference>
<sequence>MNELPILDERLSLIAGLVRQGSTVADIGADHGYLVTWLIKQGICPQGFACDINEMPLARSRRTVEQYGVADRVRLVLSNGLECLQENDADDIVIAGMGGDLIAKILAAAAWKNPQKHYLLQPMTRADELRRWLCANGYEIICEHSARANRFRYTVLSVRYTGKITVCSDLFAVVGKLPECPAEDAHAYIRWQAEIVHKKIKGLQASKNRREQAAPLELLYHAILCTIGEDEI</sequence>
<dbReference type="Pfam" id="PF12847">
    <property type="entry name" value="Methyltransf_18"/>
    <property type="match status" value="1"/>
</dbReference>
<dbReference type="PIRSF" id="PIRSF018637">
    <property type="entry name" value="TrmK"/>
    <property type="match status" value="1"/>
</dbReference>
<keyword evidence="1" id="KW-0489">Methyltransferase</keyword>
<proteinExistence type="predicted"/>
<organism evidence="1 2">
    <name type="scientific">Hydrogenoanaerobacterium saccharovorans</name>
    <dbReference type="NCBI Taxonomy" id="474960"/>
    <lineage>
        <taxon>Bacteria</taxon>
        <taxon>Bacillati</taxon>
        <taxon>Bacillota</taxon>
        <taxon>Clostridia</taxon>
        <taxon>Eubacteriales</taxon>
        <taxon>Oscillospiraceae</taxon>
        <taxon>Hydrogenoanaerobacterium</taxon>
    </lineage>
</organism>
<gene>
    <name evidence="1" type="ORF">SAMN05216180_2666</name>
</gene>
<keyword evidence="2" id="KW-1185">Reference proteome</keyword>
<dbReference type="SUPFAM" id="SSF53335">
    <property type="entry name" value="S-adenosyl-L-methionine-dependent methyltransferases"/>
    <property type="match status" value="1"/>
</dbReference>
<evidence type="ECO:0000313" key="1">
    <source>
        <dbReference type="EMBL" id="SEN07913.1"/>
    </source>
</evidence>
<dbReference type="Gene3D" id="3.40.50.150">
    <property type="entry name" value="Vaccinia Virus protein VP39"/>
    <property type="match status" value="1"/>
</dbReference>
<dbReference type="PANTHER" id="PTHR38451">
    <property type="entry name" value="TRNA (ADENINE(22)-N(1))-METHYLTRANSFERASE"/>
    <property type="match status" value="1"/>
</dbReference>
<dbReference type="OrthoDB" id="5881184at2"/>
<dbReference type="AlphaFoldDB" id="A0A1H8DL10"/>
<keyword evidence="1" id="KW-0808">Transferase</keyword>
<accession>A0A1H8DL10</accession>
<dbReference type="EMBL" id="FOCG01000003">
    <property type="protein sequence ID" value="SEN07913.1"/>
    <property type="molecule type" value="Genomic_DNA"/>
</dbReference>
<dbReference type="InterPro" id="IPR006901">
    <property type="entry name" value="TrmK"/>
</dbReference>
<protein>
    <submittedName>
        <fullName evidence="1">tRNA (Adenine22-N1)-methyltransferase</fullName>
    </submittedName>
</protein>
<name>A0A1H8DL10_9FIRM</name>
<dbReference type="GO" id="GO:0032259">
    <property type="term" value="P:methylation"/>
    <property type="evidence" value="ECO:0007669"/>
    <property type="project" value="UniProtKB-KW"/>
</dbReference>
<dbReference type="GO" id="GO:0160105">
    <property type="term" value="F:tRNA (adenine(22)-N1)-methyltransferase activity"/>
    <property type="evidence" value="ECO:0007669"/>
    <property type="project" value="InterPro"/>
</dbReference>
<dbReference type="RefSeq" id="WP_092755993.1">
    <property type="nucleotide sequence ID" value="NZ_FOCG01000003.1"/>
</dbReference>